<evidence type="ECO:0000256" key="4">
    <source>
        <dbReference type="ARBA" id="ARBA00022481"/>
    </source>
</evidence>
<keyword evidence="3" id="KW-1003">Cell membrane</keyword>
<proteinExistence type="inferred from homology"/>
<comment type="caution">
    <text evidence="13">The sequence shown here is derived from an EMBL/GenBank/DDBJ whole genome shotgun (WGS) entry which is preliminary data.</text>
</comment>
<dbReference type="SUPFAM" id="SSF54523">
    <property type="entry name" value="Pili subunits"/>
    <property type="match status" value="1"/>
</dbReference>
<evidence type="ECO:0000313" key="13">
    <source>
        <dbReference type="EMBL" id="OZY83748.1"/>
    </source>
</evidence>
<keyword evidence="14" id="KW-1185">Reference proteome</keyword>
<evidence type="ECO:0000256" key="11">
    <source>
        <dbReference type="SAM" id="Phobius"/>
    </source>
</evidence>
<dbReference type="GO" id="GO:0015628">
    <property type="term" value="P:protein secretion by the type II secretion system"/>
    <property type="evidence" value="ECO:0007669"/>
    <property type="project" value="InterPro"/>
</dbReference>
<gene>
    <name evidence="13" type="ORF">CBP51_19665</name>
</gene>
<keyword evidence="4" id="KW-0488">Methylation</keyword>
<dbReference type="Pfam" id="PF07963">
    <property type="entry name" value="N_methyl"/>
    <property type="match status" value="1"/>
</dbReference>
<dbReference type="Gene3D" id="3.55.40.10">
    <property type="entry name" value="minor pseudopilin epsh domain"/>
    <property type="match status" value="1"/>
</dbReference>
<reference evidence="14" key="1">
    <citation type="submission" date="2017-05" db="EMBL/GenBank/DDBJ databases">
        <authorList>
            <person name="Barney B.M."/>
        </authorList>
    </citation>
    <scope>NUCLEOTIDE SEQUENCE [LARGE SCALE GENOMIC DNA]</scope>
    <source>
        <strain evidence="14">PSBB022</strain>
    </source>
</reference>
<accession>A0A266Q1J4</accession>
<dbReference type="InterPro" id="IPR022346">
    <property type="entry name" value="T2SS_GspH"/>
</dbReference>
<keyword evidence="7 11" id="KW-1133">Transmembrane helix</keyword>
<keyword evidence="6 11" id="KW-0812">Transmembrane</keyword>
<evidence type="ECO:0000256" key="5">
    <source>
        <dbReference type="ARBA" id="ARBA00022519"/>
    </source>
</evidence>
<dbReference type="InterPro" id="IPR045584">
    <property type="entry name" value="Pilin-like"/>
</dbReference>
<dbReference type="EMBL" id="NHNI01000004">
    <property type="protein sequence ID" value="OZY83748.1"/>
    <property type="molecule type" value="Genomic_DNA"/>
</dbReference>
<evidence type="ECO:0000256" key="6">
    <source>
        <dbReference type="ARBA" id="ARBA00022692"/>
    </source>
</evidence>
<comment type="similarity">
    <text evidence="9">Belongs to the GSP H family.</text>
</comment>
<evidence type="ECO:0000256" key="9">
    <source>
        <dbReference type="ARBA" id="ARBA00025772"/>
    </source>
</evidence>
<evidence type="ECO:0000256" key="3">
    <source>
        <dbReference type="ARBA" id="ARBA00022475"/>
    </source>
</evidence>
<dbReference type="InterPro" id="IPR012902">
    <property type="entry name" value="N_methyl_site"/>
</dbReference>
<comment type="subcellular location">
    <subcellularLocation>
        <location evidence="1">Cell inner membrane</location>
        <topology evidence="1">Single-pass membrane protein</topology>
    </subcellularLocation>
</comment>
<feature type="transmembrane region" description="Helical" evidence="11">
    <location>
        <begin position="12"/>
        <end position="32"/>
    </location>
</feature>
<dbReference type="NCBIfam" id="TIGR02532">
    <property type="entry name" value="IV_pilin_GFxxxE"/>
    <property type="match status" value="1"/>
</dbReference>
<evidence type="ECO:0000313" key="14">
    <source>
        <dbReference type="Proteomes" id="UP000216101"/>
    </source>
</evidence>
<feature type="domain" description="General secretion pathway GspH" evidence="12">
    <location>
        <begin position="45"/>
        <end position="162"/>
    </location>
</feature>
<dbReference type="PROSITE" id="PS00409">
    <property type="entry name" value="PROKAR_NTER_METHYL"/>
    <property type="match status" value="1"/>
</dbReference>
<dbReference type="Pfam" id="PF12019">
    <property type="entry name" value="GspH"/>
    <property type="match status" value="1"/>
</dbReference>
<keyword evidence="5" id="KW-0997">Cell inner membrane</keyword>
<evidence type="ECO:0000256" key="2">
    <source>
        <dbReference type="ARBA" id="ARBA00021549"/>
    </source>
</evidence>
<organism evidence="13 14">
    <name type="scientific">Cellvibrio mixtus</name>
    <dbReference type="NCBI Taxonomy" id="39650"/>
    <lineage>
        <taxon>Bacteria</taxon>
        <taxon>Pseudomonadati</taxon>
        <taxon>Pseudomonadota</taxon>
        <taxon>Gammaproteobacteria</taxon>
        <taxon>Cellvibrionales</taxon>
        <taxon>Cellvibrionaceae</taxon>
        <taxon>Cellvibrio</taxon>
    </lineage>
</organism>
<name>A0A266Q1J4_9GAMM</name>
<keyword evidence="8 11" id="KW-0472">Membrane</keyword>
<dbReference type="GO" id="GO:0005886">
    <property type="term" value="C:plasma membrane"/>
    <property type="evidence" value="ECO:0007669"/>
    <property type="project" value="UniProtKB-SubCell"/>
</dbReference>
<sequence>MTRMRQQGLTLLELLITLVILAILISVAIPGFSNLRQRDQVHTSALDFYSAIQLARSYAISHNRRVTMMRTGHWHNGWLIYEDSNNNGKHDNTEPVLWVNHGLGRVQVKSNKFVAKYISFIGSGEARMHSSHSEGAFQAGTFHFCHPDLSSMAFQLTLSKGGRVNMQKITENPCQSN</sequence>
<dbReference type="AlphaFoldDB" id="A0A266Q1J4"/>
<evidence type="ECO:0000256" key="8">
    <source>
        <dbReference type="ARBA" id="ARBA00023136"/>
    </source>
</evidence>
<evidence type="ECO:0000259" key="12">
    <source>
        <dbReference type="Pfam" id="PF12019"/>
    </source>
</evidence>
<dbReference type="GO" id="GO:0015627">
    <property type="term" value="C:type II protein secretion system complex"/>
    <property type="evidence" value="ECO:0007669"/>
    <property type="project" value="InterPro"/>
</dbReference>
<dbReference type="Proteomes" id="UP000216101">
    <property type="component" value="Unassembled WGS sequence"/>
</dbReference>
<evidence type="ECO:0000256" key="7">
    <source>
        <dbReference type="ARBA" id="ARBA00022989"/>
    </source>
</evidence>
<evidence type="ECO:0000256" key="10">
    <source>
        <dbReference type="ARBA" id="ARBA00030775"/>
    </source>
</evidence>
<protein>
    <recommendedName>
        <fullName evidence="2">Type II secretion system protein H</fullName>
    </recommendedName>
    <alternativeName>
        <fullName evidence="10">General secretion pathway protein H</fullName>
    </alternativeName>
</protein>
<evidence type="ECO:0000256" key="1">
    <source>
        <dbReference type="ARBA" id="ARBA00004377"/>
    </source>
</evidence>